<feature type="domain" description="HPt" evidence="2">
    <location>
        <begin position="29"/>
        <end position="94"/>
    </location>
</feature>
<dbReference type="Proteomes" id="UP001055057">
    <property type="component" value="Unassembled WGS sequence"/>
</dbReference>
<dbReference type="RefSeq" id="WP_238182147.1">
    <property type="nucleotide sequence ID" value="NZ_BPRB01000085.1"/>
</dbReference>
<dbReference type="Gene3D" id="1.20.120.160">
    <property type="entry name" value="HPT domain"/>
    <property type="match status" value="1"/>
</dbReference>
<keyword evidence="1" id="KW-0902">Two-component regulatory system</keyword>
<dbReference type="EMBL" id="BPRB01000085">
    <property type="protein sequence ID" value="GJE59571.1"/>
    <property type="molecule type" value="Genomic_DNA"/>
</dbReference>
<accession>A0ABQ4TYE6</accession>
<dbReference type="InterPro" id="IPR008207">
    <property type="entry name" value="Sig_transdc_His_kin_Hpt_dom"/>
</dbReference>
<evidence type="ECO:0000313" key="4">
    <source>
        <dbReference type="Proteomes" id="UP001055057"/>
    </source>
</evidence>
<keyword evidence="4" id="KW-1185">Reference proteome</keyword>
<evidence type="ECO:0000256" key="1">
    <source>
        <dbReference type="ARBA" id="ARBA00023012"/>
    </source>
</evidence>
<dbReference type="Pfam" id="PF01627">
    <property type="entry name" value="Hpt"/>
    <property type="match status" value="1"/>
</dbReference>
<comment type="caution">
    <text evidence="3">The sequence shown here is derived from an EMBL/GenBank/DDBJ whole genome shotgun (WGS) entry which is preliminary data.</text>
</comment>
<name>A0ABQ4TYE6_9HYPH</name>
<dbReference type="InterPro" id="IPR036641">
    <property type="entry name" value="HPT_dom_sf"/>
</dbReference>
<protein>
    <recommendedName>
        <fullName evidence="2">HPt domain-containing protein</fullName>
    </recommendedName>
</protein>
<gene>
    <name evidence="3" type="ORF">MPOCJGCO_1667</name>
</gene>
<evidence type="ECO:0000313" key="3">
    <source>
        <dbReference type="EMBL" id="GJE59571.1"/>
    </source>
</evidence>
<proteinExistence type="predicted"/>
<reference evidence="3" key="1">
    <citation type="journal article" date="2021" name="Front. Microbiol.">
        <title>Comprehensive Comparative Genomics and Phenotyping of Methylobacterium Species.</title>
        <authorList>
            <person name="Alessa O."/>
            <person name="Ogura Y."/>
            <person name="Fujitani Y."/>
            <person name="Takami H."/>
            <person name="Hayashi T."/>
            <person name="Sahin N."/>
            <person name="Tani A."/>
        </authorList>
    </citation>
    <scope>NUCLEOTIDE SEQUENCE</scope>
    <source>
        <strain evidence="3">DSM 23632</strain>
    </source>
</reference>
<evidence type="ECO:0000259" key="2">
    <source>
        <dbReference type="Pfam" id="PF01627"/>
    </source>
</evidence>
<organism evidence="3 4">
    <name type="scientific">Methylobacterium trifolii</name>
    <dbReference type="NCBI Taxonomy" id="1003092"/>
    <lineage>
        <taxon>Bacteria</taxon>
        <taxon>Pseudomonadati</taxon>
        <taxon>Pseudomonadota</taxon>
        <taxon>Alphaproteobacteria</taxon>
        <taxon>Hyphomicrobiales</taxon>
        <taxon>Methylobacteriaceae</taxon>
        <taxon>Methylobacterium</taxon>
    </lineage>
</organism>
<sequence length="114" mass="12087">MTIPLLDRATFDDLGAVIGTEKILRLADRFAASLSTAFPQDGCSGDDYAREAHTLISMSGMLGCERLSQACRMLETAAKVGADLAGPLAEIRDLRDRTIEAIAAFKAEIGGRAA</sequence>
<reference evidence="3" key="2">
    <citation type="submission" date="2021-08" db="EMBL/GenBank/DDBJ databases">
        <authorList>
            <person name="Tani A."/>
            <person name="Ola A."/>
            <person name="Ogura Y."/>
            <person name="Katsura K."/>
            <person name="Hayashi T."/>
        </authorList>
    </citation>
    <scope>NUCLEOTIDE SEQUENCE</scope>
    <source>
        <strain evidence="3">DSM 23632</strain>
    </source>
</reference>
<dbReference type="SUPFAM" id="SSF47226">
    <property type="entry name" value="Histidine-containing phosphotransfer domain, HPT domain"/>
    <property type="match status" value="1"/>
</dbReference>